<name>A0A9P0B6M2_BRAAE</name>
<keyword evidence="5 7" id="KW-1133">Transmembrane helix</keyword>
<dbReference type="PROSITE" id="PS50850">
    <property type="entry name" value="MFS"/>
    <property type="match status" value="1"/>
</dbReference>
<feature type="transmembrane region" description="Helical" evidence="7">
    <location>
        <begin position="144"/>
        <end position="168"/>
    </location>
</feature>
<dbReference type="GO" id="GO:0016020">
    <property type="term" value="C:membrane"/>
    <property type="evidence" value="ECO:0007669"/>
    <property type="project" value="UniProtKB-SubCell"/>
</dbReference>
<accession>A0A9P0B6M2</accession>
<dbReference type="InterPro" id="IPR036259">
    <property type="entry name" value="MFS_trans_sf"/>
</dbReference>
<feature type="transmembrane region" description="Helical" evidence="7">
    <location>
        <begin position="220"/>
        <end position="239"/>
    </location>
</feature>
<protein>
    <recommendedName>
        <fullName evidence="8">Major facilitator superfamily (MFS) profile domain-containing protein</fullName>
    </recommendedName>
</protein>
<organism evidence="9 10">
    <name type="scientific">Brassicogethes aeneus</name>
    <name type="common">Rape pollen beetle</name>
    <name type="synonym">Meligethes aeneus</name>
    <dbReference type="NCBI Taxonomy" id="1431903"/>
    <lineage>
        <taxon>Eukaryota</taxon>
        <taxon>Metazoa</taxon>
        <taxon>Ecdysozoa</taxon>
        <taxon>Arthropoda</taxon>
        <taxon>Hexapoda</taxon>
        <taxon>Insecta</taxon>
        <taxon>Pterygota</taxon>
        <taxon>Neoptera</taxon>
        <taxon>Endopterygota</taxon>
        <taxon>Coleoptera</taxon>
        <taxon>Polyphaga</taxon>
        <taxon>Cucujiformia</taxon>
        <taxon>Nitidulidae</taxon>
        <taxon>Meligethinae</taxon>
        <taxon>Brassicogethes</taxon>
    </lineage>
</organism>
<feature type="transmembrane region" description="Helical" evidence="7">
    <location>
        <begin position="276"/>
        <end position="295"/>
    </location>
</feature>
<feature type="transmembrane region" description="Helical" evidence="7">
    <location>
        <begin position="25"/>
        <end position="48"/>
    </location>
</feature>
<dbReference type="GO" id="GO:0015293">
    <property type="term" value="F:symporter activity"/>
    <property type="evidence" value="ECO:0007669"/>
    <property type="project" value="UniProtKB-KW"/>
</dbReference>
<evidence type="ECO:0000256" key="2">
    <source>
        <dbReference type="ARBA" id="ARBA00022448"/>
    </source>
</evidence>
<dbReference type="PANTHER" id="PTHR11662:SF411">
    <property type="entry name" value="GH05102P"/>
    <property type="match status" value="1"/>
</dbReference>
<dbReference type="Pfam" id="PF07690">
    <property type="entry name" value="MFS_1"/>
    <property type="match status" value="1"/>
</dbReference>
<feature type="domain" description="Major facilitator superfamily (MFS) profile" evidence="8">
    <location>
        <begin position="1"/>
        <end position="338"/>
    </location>
</feature>
<comment type="subcellular location">
    <subcellularLocation>
        <location evidence="1">Membrane</location>
        <topology evidence="1">Multi-pass membrane protein</topology>
    </subcellularLocation>
</comment>
<dbReference type="GO" id="GO:0006820">
    <property type="term" value="P:monoatomic anion transport"/>
    <property type="evidence" value="ECO:0007669"/>
    <property type="project" value="TreeGrafter"/>
</dbReference>
<dbReference type="AlphaFoldDB" id="A0A9P0B6M2"/>
<evidence type="ECO:0000259" key="8">
    <source>
        <dbReference type="PROSITE" id="PS50850"/>
    </source>
</evidence>
<evidence type="ECO:0000256" key="5">
    <source>
        <dbReference type="ARBA" id="ARBA00022989"/>
    </source>
</evidence>
<evidence type="ECO:0000313" key="9">
    <source>
        <dbReference type="EMBL" id="CAH0557659.1"/>
    </source>
</evidence>
<evidence type="ECO:0000313" key="10">
    <source>
        <dbReference type="Proteomes" id="UP001154078"/>
    </source>
</evidence>
<dbReference type="EMBL" id="OV121136">
    <property type="protein sequence ID" value="CAH0557659.1"/>
    <property type="molecule type" value="Genomic_DNA"/>
</dbReference>
<proteinExistence type="predicted"/>
<feature type="transmembrane region" description="Helical" evidence="7">
    <location>
        <begin position="60"/>
        <end position="80"/>
    </location>
</feature>
<dbReference type="OrthoDB" id="2985014at2759"/>
<dbReference type="InterPro" id="IPR050382">
    <property type="entry name" value="MFS_Na/Anion_cotransporter"/>
</dbReference>
<keyword evidence="3 7" id="KW-0812">Transmembrane</keyword>
<reference evidence="9" key="1">
    <citation type="submission" date="2021-12" db="EMBL/GenBank/DDBJ databases">
        <authorList>
            <person name="King R."/>
        </authorList>
    </citation>
    <scope>NUCLEOTIDE SEQUENCE</scope>
</reference>
<dbReference type="InterPro" id="IPR020846">
    <property type="entry name" value="MFS_dom"/>
</dbReference>
<dbReference type="InterPro" id="IPR011701">
    <property type="entry name" value="MFS"/>
</dbReference>
<keyword evidence="2" id="KW-0813">Transport</keyword>
<feature type="transmembrane region" description="Helical" evidence="7">
    <location>
        <begin position="188"/>
        <end position="208"/>
    </location>
</feature>
<evidence type="ECO:0000256" key="6">
    <source>
        <dbReference type="ARBA" id="ARBA00023136"/>
    </source>
</evidence>
<dbReference type="FunFam" id="1.20.1250.20:FF:000003">
    <property type="entry name" value="Solute carrier family 17 member 3"/>
    <property type="match status" value="1"/>
</dbReference>
<dbReference type="Gene3D" id="1.20.1250.20">
    <property type="entry name" value="MFS general substrate transporter like domains"/>
    <property type="match status" value="2"/>
</dbReference>
<keyword evidence="6 7" id="KW-0472">Membrane</keyword>
<feature type="transmembrane region" description="Helical" evidence="7">
    <location>
        <begin position="86"/>
        <end position="106"/>
    </location>
</feature>
<dbReference type="PANTHER" id="PTHR11662">
    <property type="entry name" value="SOLUTE CARRIER FAMILY 17"/>
    <property type="match status" value="1"/>
</dbReference>
<evidence type="ECO:0000256" key="7">
    <source>
        <dbReference type="SAM" id="Phobius"/>
    </source>
</evidence>
<gene>
    <name evidence="9" type="ORF">MELIAE_LOCUS8329</name>
</gene>
<keyword evidence="4" id="KW-0769">Symport</keyword>
<feature type="transmembrane region" description="Helical" evidence="7">
    <location>
        <begin position="315"/>
        <end position="334"/>
    </location>
</feature>
<feature type="transmembrane region" description="Helical" evidence="7">
    <location>
        <begin position="245"/>
        <end position="264"/>
    </location>
</feature>
<evidence type="ECO:0000256" key="3">
    <source>
        <dbReference type="ARBA" id="ARBA00022692"/>
    </source>
</evidence>
<evidence type="ECO:0000256" key="4">
    <source>
        <dbReference type="ARBA" id="ARBA00022847"/>
    </source>
</evidence>
<dbReference type="SUPFAM" id="SSF103473">
    <property type="entry name" value="MFS general substrate transporter"/>
    <property type="match status" value="1"/>
</dbReference>
<evidence type="ECO:0000256" key="1">
    <source>
        <dbReference type="ARBA" id="ARBA00004141"/>
    </source>
</evidence>
<dbReference type="Proteomes" id="UP001154078">
    <property type="component" value="Chromosome 5"/>
</dbReference>
<sequence length="360" mass="39540">MLLASVITVLMPVACYWHFYAAMASRVLLGMFLGVTYPCIAPLAIKWIPPDDRPKFLSNMMSQGLGVAISLPICGLLISLSGWPSVFYVTGFVGVLWSCFWFYLVYDTPQKHPRISDQELLYIESKIGDVEISDRPLNLPWCKILLSAPAWAIIFSHGAAGFVHFLNITQLPTYMMDVLHFDTTKNGLWSSLPNLGQYLVAIAAGCLWKSKKLSLLTTRKIFAGIATLGPAIVCAFMAVYGENHIVALFSLVTSISLVGAVTAGHLPNNLDISPNFCGTIMGIATTVSSIAGWASTKVVAVFTEKNSTFDSWRNVFWTMSGVSLFGGLFFIIFAKGEVQKWNSVEKEPNTTSIYKKSETS</sequence>
<keyword evidence="10" id="KW-1185">Reference proteome</keyword>